<dbReference type="InterPro" id="IPR011059">
    <property type="entry name" value="Metal-dep_hydrolase_composite"/>
</dbReference>
<reference evidence="10" key="1">
    <citation type="journal article" date="2020" name="Microb. Genom.">
        <title>Genetic diversity of clinical and environmental Mucorales isolates obtained from an investigation of mucormycosis cases among solid organ transplant recipients.</title>
        <authorList>
            <person name="Nguyen M.H."/>
            <person name="Kaul D."/>
            <person name="Muto C."/>
            <person name="Cheng S.J."/>
            <person name="Richter R.A."/>
            <person name="Bruno V.M."/>
            <person name="Liu G."/>
            <person name="Beyhan S."/>
            <person name="Sundermann A.J."/>
            <person name="Mounaud S."/>
            <person name="Pasculle A.W."/>
            <person name="Nierman W.C."/>
            <person name="Driscoll E."/>
            <person name="Cumbie R."/>
            <person name="Clancy C.J."/>
            <person name="Dupont C.L."/>
        </authorList>
    </citation>
    <scope>NUCLEOTIDE SEQUENCE</scope>
    <source>
        <strain evidence="10">GL11</strain>
    </source>
</reference>
<keyword evidence="3 8" id="KW-0479">Metal-binding</keyword>
<dbReference type="Gene3D" id="2.30.40.10">
    <property type="entry name" value="Urease, subunit C, domain 1"/>
    <property type="match status" value="1"/>
</dbReference>
<accession>A0A9P6XHV9</accession>
<dbReference type="SUPFAM" id="SSF51556">
    <property type="entry name" value="Metallo-dependent hydrolases"/>
    <property type="match status" value="1"/>
</dbReference>
<dbReference type="EC" id="3.5.4.3" evidence="8"/>
<organism evidence="10 11">
    <name type="scientific">Rhizopus oryzae</name>
    <name type="common">Mucormycosis agent</name>
    <name type="synonym">Rhizopus arrhizus var. delemar</name>
    <dbReference type="NCBI Taxonomy" id="64495"/>
    <lineage>
        <taxon>Eukaryota</taxon>
        <taxon>Fungi</taxon>
        <taxon>Fungi incertae sedis</taxon>
        <taxon>Mucoromycota</taxon>
        <taxon>Mucoromycotina</taxon>
        <taxon>Mucoromycetes</taxon>
        <taxon>Mucorales</taxon>
        <taxon>Mucorineae</taxon>
        <taxon>Rhizopodaceae</taxon>
        <taxon>Rhizopus</taxon>
    </lineage>
</organism>
<dbReference type="Proteomes" id="UP000716291">
    <property type="component" value="Unassembled WGS sequence"/>
</dbReference>
<evidence type="ECO:0000313" key="10">
    <source>
        <dbReference type="EMBL" id="KAG1314034.1"/>
    </source>
</evidence>
<evidence type="ECO:0000256" key="8">
    <source>
        <dbReference type="RuleBase" id="RU366009"/>
    </source>
</evidence>
<feature type="domain" description="Amidohydrolase-related" evidence="9">
    <location>
        <begin position="70"/>
        <end position="438"/>
    </location>
</feature>
<evidence type="ECO:0000256" key="2">
    <source>
        <dbReference type="ARBA" id="ARBA00006745"/>
    </source>
</evidence>
<protein>
    <recommendedName>
        <fullName evidence="8">Guanine deaminase</fullName>
        <shortName evidence="8">Guanase</shortName>
        <ecNumber evidence="8">3.5.4.3</ecNumber>
    </recommendedName>
    <alternativeName>
        <fullName evidence="8">Guanine aminohydrolase</fullName>
    </alternativeName>
</protein>
<dbReference type="InterPro" id="IPR051607">
    <property type="entry name" value="Metallo-dep_hydrolases"/>
</dbReference>
<dbReference type="Pfam" id="PF01979">
    <property type="entry name" value="Amidohydro_1"/>
    <property type="match status" value="1"/>
</dbReference>
<name>A0A9P6XHV9_RHIOR</name>
<dbReference type="OrthoDB" id="194468at2759"/>
<evidence type="ECO:0000313" key="11">
    <source>
        <dbReference type="Proteomes" id="UP000716291"/>
    </source>
</evidence>
<dbReference type="GO" id="GO:0005829">
    <property type="term" value="C:cytosol"/>
    <property type="evidence" value="ECO:0007669"/>
    <property type="project" value="TreeGrafter"/>
</dbReference>
<sequence length="446" mass="50150">MTTSYTIYYGTIVHSLSLQELEVLLNTVLVVDNTTGLIAHVEKDVEDLEHYLADAQWPDVKVHRLGPEQFLMPGFVDTHAHAPQYMFAGSGMGHQLLKWLEVNVFPCESAFQDPEHAKTAYSKVIRRFLSNGTTTCSWFATIHLESCKILVDTIEALGQRAYVGKVNMDQNSPSFYIETTERSLEDTRSFIEYTLSKSSLVTPVITPRFAITCSRRLMDGLGSLAEEYKVPIQTHLCENHDEIKTTCEMFKESKDYTSVYDDHNLLNEQSYMAHCVHMTEDELEMLARRKTGVAHCANSNFSLHSGVCDVRRFLDKGIKVGLGTDVAGGFSPSMLDAVRSSFFASKTIKIMKQKEKYTHLSTPELFYLATLGGAEVLNLSDKIGSFEKSKSFDALWIDLEHGSVDLMGGEDMHQKIEKFLFNGSDQNILNVYVQGKRVAGKKANDE</sequence>
<evidence type="ECO:0000256" key="7">
    <source>
        <dbReference type="ARBA" id="ARBA00056079"/>
    </source>
</evidence>
<dbReference type="PANTHER" id="PTHR11271">
    <property type="entry name" value="GUANINE DEAMINASE"/>
    <property type="match status" value="1"/>
</dbReference>
<proteinExistence type="inferred from homology"/>
<dbReference type="PANTHER" id="PTHR11271:SF6">
    <property type="entry name" value="GUANINE DEAMINASE"/>
    <property type="match status" value="1"/>
</dbReference>
<keyword evidence="4 8" id="KW-0378">Hydrolase</keyword>
<evidence type="ECO:0000256" key="1">
    <source>
        <dbReference type="ARBA" id="ARBA00004984"/>
    </source>
</evidence>
<comment type="caution">
    <text evidence="10">The sequence shown here is derived from an EMBL/GenBank/DDBJ whole genome shotgun (WGS) entry which is preliminary data.</text>
</comment>
<comment type="similarity">
    <text evidence="2 8">Belongs to the metallo-dependent hydrolases superfamily. ATZ/TRZ family.</text>
</comment>
<dbReference type="GO" id="GO:0006147">
    <property type="term" value="P:guanine catabolic process"/>
    <property type="evidence" value="ECO:0007669"/>
    <property type="project" value="UniProtKB-UniRule"/>
</dbReference>
<dbReference type="GO" id="GO:0008270">
    <property type="term" value="F:zinc ion binding"/>
    <property type="evidence" value="ECO:0007669"/>
    <property type="project" value="UniProtKB-UniRule"/>
</dbReference>
<dbReference type="FunFam" id="3.20.20.140:FF:000022">
    <property type="entry name" value="Guanine deaminase"/>
    <property type="match status" value="1"/>
</dbReference>
<evidence type="ECO:0000256" key="6">
    <source>
        <dbReference type="ARBA" id="ARBA00051148"/>
    </source>
</evidence>
<dbReference type="Gene3D" id="3.20.20.140">
    <property type="entry name" value="Metal-dependent hydrolases"/>
    <property type="match status" value="1"/>
</dbReference>
<comment type="pathway">
    <text evidence="1 8">Purine metabolism; guanine degradation; xanthine from guanine: step 1/1.</text>
</comment>
<comment type="function">
    <text evidence="7 8">Catalyzes the hydrolytic deamination of guanine, producing xanthine and ammonia.</text>
</comment>
<comment type="catalytic activity">
    <reaction evidence="6 8">
        <text>guanine + H2O + H(+) = xanthine + NH4(+)</text>
        <dbReference type="Rhea" id="RHEA:14665"/>
        <dbReference type="ChEBI" id="CHEBI:15377"/>
        <dbReference type="ChEBI" id="CHEBI:15378"/>
        <dbReference type="ChEBI" id="CHEBI:16235"/>
        <dbReference type="ChEBI" id="CHEBI:17712"/>
        <dbReference type="ChEBI" id="CHEBI:28938"/>
        <dbReference type="EC" id="3.5.4.3"/>
    </reaction>
</comment>
<evidence type="ECO:0000259" key="9">
    <source>
        <dbReference type="Pfam" id="PF01979"/>
    </source>
</evidence>
<gene>
    <name evidence="10" type="ORF">G6F64_001784</name>
</gene>
<keyword evidence="5 8" id="KW-0862">Zinc</keyword>
<dbReference type="NCBIfam" id="TIGR02967">
    <property type="entry name" value="guan_deamin"/>
    <property type="match status" value="1"/>
</dbReference>
<dbReference type="EMBL" id="JAANQT010000143">
    <property type="protein sequence ID" value="KAG1314034.1"/>
    <property type="molecule type" value="Genomic_DNA"/>
</dbReference>
<dbReference type="InterPro" id="IPR014311">
    <property type="entry name" value="Guanine_deaminase"/>
</dbReference>
<dbReference type="AlphaFoldDB" id="A0A9P6XHV9"/>
<dbReference type="GO" id="GO:0008892">
    <property type="term" value="F:guanine deaminase activity"/>
    <property type="evidence" value="ECO:0007669"/>
    <property type="project" value="UniProtKB-UniRule"/>
</dbReference>
<evidence type="ECO:0000256" key="3">
    <source>
        <dbReference type="ARBA" id="ARBA00022723"/>
    </source>
</evidence>
<comment type="cofactor">
    <cofactor evidence="8">
        <name>Zn(2+)</name>
        <dbReference type="ChEBI" id="CHEBI:29105"/>
    </cofactor>
    <text evidence="8">Binds 1 zinc ion per subunit.</text>
</comment>
<dbReference type="InterPro" id="IPR032466">
    <property type="entry name" value="Metal_Hydrolase"/>
</dbReference>
<evidence type="ECO:0000256" key="4">
    <source>
        <dbReference type="ARBA" id="ARBA00022801"/>
    </source>
</evidence>
<evidence type="ECO:0000256" key="5">
    <source>
        <dbReference type="ARBA" id="ARBA00022833"/>
    </source>
</evidence>
<keyword evidence="11" id="KW-1185">Reference proteome</keyword>
<dbReference type="InterPro" id="IPR006680">
    <property type="entry name" value="Amidohydro-rel"/>
</dbReference>